<evidence type="ECO:0000256" key="2">
    <source>
        <dbReference type="ARBA" id="ARBA00004746"/>
    </source>
</evidence>
<proteinExistence type="inferred from homology"/>
<dbReference type="Pfam" id="PF00155">
    <property type="entry name" value="Aminotran_1_2"/>
    <property type="match status" value="1"/>
</dbReference>
<dbReference type="SUPFAM" id="SSF53383">
    <property type="entry name" value="PLP-dependent transferases"/>
    <property type="match status" value="1"/>
</dbReference>
<dbReference type="Proteomes" id="UP001201463">
    <property type="component" value="Unassembled WGS sequence"/>
</dbReference>
<sequence length="404" mass="42131">MSLLDHLNTKLAALSAQSLRRSLRRADTGTAPRQTVDGRPLLMFCSNDYLGLAAEPAIAKALAEGARRWGGGSGASPLVSGHSAAHEAVADTLARWYAPHIPEARAIGFCTGYMANLAVVTALGDEHAEIFSEQLNHASLIDAARLSKARVTRYGHADVAGLRALLAASTARVKLIVTDAVFSMDGDLAPLPELLALAEAFDAWLIVDDAHGFGVLGATGRGSLEHFGLSSERLILVGTLGKAAGLAGAFVAAHTTIVDYLLQSARNFIFSTASPPAIEHALLTSFALIEGPLGAARRANLRARQTQLRDGLLALIDHHPRLGWSLTDAATPIQPLVVGGNAEVMALAAALEAAGLRVPGIRPPTVAPGTARLRITLCGTHTEADVDALLDALQRAAAAQERAA</sequence>
<feature type="binding site" evidence="8">
    <location>
        <position position="365"/>
    </location>
    <ligand>
        <name>substrate</name>
    </ligand>
</feature>
<evidence type="ECO:0000256" key="7">
    <source>
        <dbReference type="ARBA" id="ARBA00047715"/>
    </source>
</evidence>
<dbReference type="HAMAP" id="MF_01693">
    <property type="entry name" value="BioF_aminotrans_2"/>
    <property type="match status" value="1"/>
</dbReference>
<name>A0ABS8XF13_9BURK</name>
<dbReference type="InterPro" id="IPR015424">
    <property type="entry name" value="PyrdxlP-dep_Trfase"/>
</dbReference>
<dbReference type="Gene3D" id="3.40.640.10">
    <property type="entry name" value="Type I PLP-dependent aspartate aminotransferase-like (Major domain)"/>
    <property type="match status" value="1"/>
</dbReference>
<dbReference type="RefSeq" id="WP_233394015.1">
    <property type="nucleotide sequence ID" value="NZ_JAJTWT010000009.1"/>
</dbReference>
<keyword evidence="10" id="KW-0012">Acyltransferase</keyword>
<evidence type="ECO:0000256" key="1">
    <source>
        <dbReference type="ARBA" id="ARBA00001933"/>
    </source>
</evidence>
<dbReference type="InterPro" id="IPR004839">
    <property type="entry name" value="Aminotransferase_I/II_large"/>
</dbReference>
<dbReference type="PANTHER" id="PTHR13693:SF100">
    <property type="entry name" value="8-AMINO-7-OXONONANOATE SYNTHASE"/>
    <property type="match status" value="1"/>
</dbReference>
<feature type="binding site" evidence="8">
    <location>
        <position position="21"/>
    </location>
    <ligand>
        <name>substrate</name>
    </ligand>
</feature>
<keyword evidence="11" id="KW-1185">Reference proteome</keyword>
<accession>A0ABS8XF13</accession>
<evidence type="ECO:0000259" key="9">
    <source>
        <dbReference type="Pfam" id="PF00155"/>
    </source>
</evidence>
<comment type="caution">
    <text evidence="10">The sequence shown here is derived from an EMBL/GenBank/DDBJ whole genome shotgun (WGS) entry which is preliminary data.</text>
</comment>
<feature type="binding site" evidence="8">
    <location>
        <begin position="112"/>
        <end position="113"/>
    </location>
    <ligand>
        <name>pyridoxal 5'-phosphate</name>
        <dbReference type="ChEBI" id="CHEBI:597326"/>
    </ligand>
</feature>
<keyword evidence="5 8" id="KW-0093">Biotin biosynthesis</keyword>
<dbReference type="InterPro" id="IPR004723">
    <property type="entry name" value="AONS_Archaea/Proteobacteria"/>
</dbReference>
<gene>
    <name evidence="8 10" type="primary">bioF</name>
    <name evidence="10" type="ORF">LXT12_19775</name>
</gene>
<organism evidence="10 11">
    <name type="scientific">Pelomonas caseinilytica</name>
    <dbReference type="NCBI Taxonomy" id="2906763"/>
    <lineage>
        <taxon>Bacteria</taxon>
        <taxon>Pseudomonadati</taxon>
        <taxon>Pseudomonadota</taxon>
        <taxon>Betaproteobacteria</taxon>
        <taxon>Burkholderiales</taxon>
        <taxon>Sphaerotilaceae</taxon>
        <taxon>Roseateles</taxon>
    </lineage>
</organism>
<evidence type="ECO:0000256" key="5">
    <source>
        <dbReference type="ARBA" id="ARBA00022756"/>
    </source>
</evidence>
<comment type="similarity">
    <text evidence="8">Belongs to the class-II pyridoxal-phosphate-dependent aminotransferase family. BioF subfamily.</text>
</comment>
<comment type="subunit">
    <text evidence="3 8">Homodimer.</text>
</comment>
<dbReference type="PANTHER" id="PTHR13693">
    <property type="entry name" value="CLASS II AMINOTRANSFERASE/8-AMINO-7-OXONONANOATE SYNTHASE"/>
    <property type="match status" value="1"/>
</dbReference>
<evidence type="ECO:0000313" key="11">
    <source>
        <dbReference type="Proteomes" id="UP001201463"/>
    </source>
</evidence>
<comment type="pathway">
    <text evidence="2 8">Cofactor biosynthesis; biotin biosynthesis.</text>
</comment>
<dbReference type="InterPro" id="IPR050087">
    <property type="entry name" value="AON_synthase_class-II"/>
</dbReference>
<feature type="binding site" evidence="8">
    <location>
        <position position="211"/>
    </location>
    <ligand>
        <name>pyridoxal 5'-phosphate</name>
        <dbReference type="ChEBI" id="CHEBI:597326"/>
    </ligand>
</feature>
<comment type="function">
    <text evidence="8">Catalyzes the decarboxylative condensation of pimeloyl-[acyl-carrier protein] and L-alanine to produce 8-amino-7-oxononanoate (AON), [acyl-carrier protein], and carbon dioxide.</text>
</comment>
<evidence type="ECO:0000256" key="6">
    <source>
        <dbReference type="ARBA" id="ARBA00022898"/>
    </source>
</evidence>
<comment type="catalytic activity">
    <reaction evidence="7 8">
        <text>6-carboxyhexanoyl-[ACP] + L-alanine + H(+) = (8S)-8-amino-7-oxononanoate + holo-[ACP] + CO2</text>
        <dbReference type="Rhea" id="RHEA:42288"/>
        <dbReference type="Rhea" id="RHEA-COMP:9685"/>
        <dbReference type="Rhea" id="RHEA-COMP:9955"/>
        <dbReference type="ChEBI" id="CHEBI:15378"/>
        <dbReference type="ChEBI" id="CHEBI:16526"/>
        <dbReference type="ChEBI" id="CHEBI:57972"/>
        <dbReference type="ChEBI" id="CHEBI:64479"/>
        <dbReference type="ChEBI" id="CHEBI:78846"/>
        <dbReference type="ChEBI" id="CHEBI:149468"/>
        <dbReference type="EC" id="2.3.1.47"/>
    </reaction>
</comment>
<keyword evidence="4 8" id="KW-0808">Transferase</keyword>
<feature type="binding site" evidence="8">
    <location>
        <position position="183"/>
    </location>
    <ligand>
        <name>pyridoxal 5'-phosphate</name>
        <dbReference type="ChEBI" id="CHEBI:597326"/>
    </ligand>
</feature>
<dbReference type="NCBIfam" id="TIGR00858">
    <property type="entry name" value="bioF"/>
    <property type="match status" value="1"/>
</dbReference>
<evidence type="ECO:0000313" key="10">
    <source>
        <dbReference type="EMBL" id="MCE4539494.1"/>
    </source>
</evidence>
<dbReference type="EMBL" id="JAJTWT010000009">
    <property type="protein sequence ID" value="MCE4539494.1"/>
    <property type="molecule type" value="Genomic_DNA"/>
</dbReference>
<feature type="binding site" evidence="8">
    <location>
        <position position="239"/>
    </location>
    <ligand>
        <name>pyridoxal 5'-phosphate</name>
        <dbReference type="ChEBI" id="CHEBI:597326"/>
    </ligand>
</feature>
<feature type="binding site" evidence="8">
    <location>
        <position position="137"/>
    </location>
    <ligand>
        <name>substrate</name>
    </ligand>
</feature>
<feature type="domain" description="Aminotransferase class I/classII large" evidence="9">
    <location>
        <begin position="41"/>
        <end position="393"/>
    </location>
</feature>
<dbReference type="InterPro" id="IPR015422">
    <property type="entry name" value="PyrdxlP-dep_Trfase_small"/>
</dbReference>
<evidence type="ECO:0000256" key="8">
    <source>
        <dbReference type="HAMAP-Rule" id="MF_01693"/>
    </source>
</evidence>
<protein>
    <recommendedName>
        <fullName evidence="8">8-amino-7-oxononanoate synthase</fullName>
        <shortName evidence="8">AONS</shortName>
        <ecNumber evidence="8">2.3.1.47</ecNumber>
    </recommendedName>
    <alternativeName>
        <fullName evidence="8">7-keto-8-amino-pelargonic acid synthase</fullName>
        <shortName evidence="8">7-KAP synthase</shortName>
        <shortName evidence="8">KAPA synthase</shortName>
    </alternativeName>
    <alternativeName>
        <fullName evidence="8">8-amino-7-ketopelargonate synthase</fullName>
    </alternativeName>
</protein>
<dbReference type="GO" id="GO:0008710">
    <property type="term" value="F:8-amino-7-oxononanoate synthase activity"/>
    <property type="evidence" value="ECO:0007669"/>
    <property type="project" value="UniProtKB-EC"/>
</dbReference>
<dbReference type="InterPro" id="IPR022834">
    <property type="entry name" value="AONS_Proteobacteria"/>
</dbReference>
<dbReference type="EC" id="2.3.1.47" evidence="8"/>
<reference evidence="10 11" key="1">
    <citation type="submission" date="2021-12" db="EMBL/GenBank/DDBJ databases">
        <title>Genome seq of p7.</title>
        <authorList>
            <person name="Seo T."/>
        </authorList>
    </citation>
    <scope>NUCLEOTIDE SEQUENCE [LARGE SCALE GENOMIC DNA]</scope>
    <source>
        <strain evidence="10 11">P7</strain>
    </source>
</reference>
<comment type="cofactor">
    <cofactor evidence="1 8">
        <name>pyridoxal 5'-phosphate</name>
        <dbReference type="ChEBI" id="CHEBI:597326"/>
    </cofactor>
</comment>
<keyword evidence="6 8" id="KW-0663">Pyridoxal phosphate</keyword>
<feature type="modified residue" description="N6-(pyridoxal phosphate)lysine" evidence="8">
    <location>
        <position position="242"/>
    </location>
</feature>
<evidence type="ECO:0000256" key="3">
    <source>
        <dbReference type="ARBA" id="ARBA00011738"/>
    </source>
</evidence>
<evidence type="ECO:0000256" key="4">
    <source>
        <dbReference type="ARBA" id="ARBA00022679"/>
    </source>
</evidence>
<dbReference type="InterPro" id="IPR015421">
    <property type="entry name" value="PyrdxlP-dep_Trfase_major"/>
</dbReference>
<dbReference type="Gene3D" id="3.90.1150.10">
    <property type="entry name" value="Aspartate Aminotransferase, domain 1"/>
    <property type="match status" value="1"/>
</dbReference>